<proteinExistence type="predicted"/>
<keyword evidence="5" id="KW-1185">Reference proteome</keyword>
<organism evidence="4 5">
    <name type="scientific">Cerrena zonata</name>
    <dbReference type="NCBI Taxonomy" id="2478898"/>
    <lineage>
        <taxon>Eukaryota</taxon>
        <taxon>Fungi</taxon>
        <taxon>Dikarya</taxon>
        <taxon>Basidiomycota</taxon>
        <taxon>Agaricomycotina</taxon>
        <taxon>Agaricomycetes</taxon>
        <taxon>Polyporales</taxon>
        <taxon>Cerrenaceae</taxon>
        <taxon>Cerrena</taxon>
    </lineage>
</organism>
<keyword evidence="2" id="KW-0808">Transferase</keyword>
<dbReference type="Pfam" id="PF01648">
    <property type="entry name" value="ACPS"/>
    <property type="match status" value="1"/>
</dbReference>
<dbReference type="SUPFAM" id="SSF56214">
    <property type="entry name" value="4'-phosphopantetheinyl transferase"/>
    <property type="match status" value="1"/>
</dbReference>
<dbReference type="PANTHER" id="PTHR12215:SF10">
    <property type="entry name" value="L-AMINOADIPATE-SEMIALDEHYDE DEHYDROGENASE-PHOSPHOPANTETHEINYL TRANSFERASE"/>
    <property type="match status" value="1"/>
</dbReference>
<dbReference type="AlphaFoldDB" id="A0AAW0GWA9"/>
<dbReference type="GO" id="GO:0005829">
    <property type="term" value="C:cytosol"/>
    <property type="evidence" value="ECO:0007669"/>
    <property type="project" value="TreeGrafter"/>
</dbReference>
<dbReference type="EC" id="2.7.8.7" evidence="1"/>
<dbReference type="InterPro" id="IPR008278">
    <property type="entry name" value="4-PPantetheinyl_Trfase_dom"/>
</dbReference>
<dbReference type="Proteomes" id="UP001385951">
    <property type="component" value="Unassembled WGS sequence"/>
</dbReference>
<evidence type="ECO:0000313" key="5">
    <source>
        <dbReference type="Proteomes" id="UP001385951"/>
    </source>
</evidence>
<evidence type="ECO:0000256" key="1">
    <source>
        <dbReference type="ARBA" id="ARBA00013172"/>
    </source>
</evidence>
<dbReference type="PANTHER" id="PTHR12215">
    <property type="entry name" value="PHOSPHOPANTETHEINE TRANSFERASE"/>
    <property type="match status" value="1"/>
</dbReference>
<accession>A0AAW0GWA9</accession>
<dbReference type="EMBL" id="JASBNA010000001">
    <property type="protein sequence ID" value="KAK7695644.1"/>
    <property type="molecule type" value="Genomic_DNA"/>
</dbReference>
<gene>
    <name evidence="4" type="ORF">QCA50_000280</name>
</gene>
<dbReference type="GO" id="GO:0000287">
    <property type="term" value="F:magnesium ion binding"/>
    <property type="evidence" value="ECO:0007669"/>
    <property type="project" value="InterPro"/>
</dbReference>
<evidence type="ECO:0000313" key="4">
    <source>
        <dbReference type="EMBL" id="KAK7695644.1"/>
    </source>
</evidence>
<dbReference type="Gene3D" id="3.90.470.20">
    <property type="entry name" value="4'-phosphopantetheinyl transferase domain"/>
    <property type="match status" value="1"/>
</dbReference>
<dbReference type="GO" id="GO:0008897">
    <property type="term" value="F:holo-[acyl-carrier-protein] synthase activity"/>
    <property type="evidence" value="ECO:0007669"/>
    <property type="project" value="UniProtKB-EC"/>
</dbReference>
<dbReference type="GO" id="GO:0019878">
    <property type="term" value="P:lysine biosynthetic process via aminoadipic acid"/>
    <property type="evidence" value="ECO:0007669"/>
    <property type="project" value="TreeGrafter"/>
</dbReference>
<name>A0AAW0GWA9_9APHY</name>
<protein>
    <recommendedName>
        <fullName evidence="1">holo-[acyl-carrier-protein] synthase</fullName>
        <ecNumber evidence="1">2.7.8.7</ecNumber>
    </recommendedName>
</protein>
<sequence>MVFSTGEDLYPDPPAYRLGVDVMRLQPPHRQSLQEFIEIFSEQLTRLELQSLLPTPPLEESEVIRRFYLMWTLKEAYTKALGLGLGFDFQRVEYDVMQNIVRIDGRVPHGWEFVRFEVDVTESGKQNQYVGVACRYVGEDENRGKDSECIVERRVVGEWLQVFEADEFVPRAVRELQTQT</sequence>
<feature type="domain" description="4'-phosphopantetheinyl transferase" evidence="3">
    <location>
        <begin position="18"/>
        <end position="96"/>
    </location>
</feature>
<comment type="caution">
    <text evidence="4">The sequence shown here is derived from an EMBL/GenBank/DDBJ whole genome shotgun (WGS) entry which is preliminary data.</text>
</comment>
<evidence type="ECO:0000256" key="2">
    <source>
        <dbReference type="ARBA" id="ARBA00022679"/>
    </source>
</evidence>
<reference evidence="4 5" key="1">
    <citation type="submission" date="2022-09" db="EMBL/GenBank/DDBJ databases">
        <authorList>
            <person name="Palmer J.M."/>
        </authorList>
    </citation>
    <scope>NUCLEOTIDE SEQUENCE [LARGE SCALE GENOMIC DNA]</scope>
    <source>
        <strain evidence="4 5">DSM 7382</strain>
    </source>
</reference>
<evidence type="ECO:0000259" key="3">
    <source>
        <dbReference type="Pfam" id="PF01648"/>
    </source>
</evidence>
<dbReference type="InterPro" id="IPR037143">
    <property type="entry name" value="4-PPantetheinyl_Trfase_dom_sf"/>
</dbReference>
<dbReference type="InterPro" id="IPR050559">
    <property type="entry name" value="P-Pant_transferase_sf"/>
</dbReference>